<comment type="caution">
    <text evidence="3">The sequence shown here is derived from an EMBL/GenBank/DDBJ whole genome shotgun (WGS) entry which is preliminary data.</text>
</comment>
<dbReference type="Proteomes" id="UP001597387">
    <property type="component" value="Unassembled WGS sequence"/>
</dbReference>
<accession>A0ABW4ZRR3</accession>
<dbReference type="PANTHER" id="PTHR33606">
    <property type="entry name" value="PROTEIN YCII"/>
    <property type="match status" value="1"/>
</dbReference>
<dbReference type="InterPro" id="IPR051807">
    <property type="entry name" value="Sec-metab_biosynth-assoc"/>
</dbReference>
<evidence type="ECO:0000313" key="3">
    <source>
        <dbReference type="EMBL" id="MFD2164304.1"/>
    </source>
</evidence>
<comment type="similarity">
    <text evidence="1">Belongs to the YciI family.</text>
</comment>
<dbReference type="Pfam" id="PF03795">
    <property type="entry name" value="YCII"/>
    <property type="match status" value="1"/>
</dbReference>
<dbReference type="Gene3D" id="3.30.70.1060">
    <property type="entry name" value="Dimeric alpha+beta barrel"/>
    <property type="match status" value="1"/>
</dbReference>
<evidence type="ECO:0000256" key="1">
    <source>
        <dbReference type="ARBA" id="ARBA00007689"/>
    </source>
</evidence>
<reference evidence="4" key="1">
    <citation type="journal article" date="2019" name="Int. J. Syst. Evol. Microbiol.">
        <title>The Global Catalogue of Microorganisms (GCM) 10K type strain sequencing project: providing services to taxonomists for standard genome sequencing and annotation.</title>
        <authorList>
            <consortium name="The Broad Institute Genomics Platform"/>
            <consortium name="The Broad Institute Genome Sequencing Center for Infectious Disease"/>
            <person name="Wu L."/>
            <person name="Ma J."/>
        </authorList>
    </citation>
    <scope>NUCLEOTIDE SEQUENCE [LARGE SCALE GENOMIC DNA]</scope>
    <source>
        <strain evidence="4">KCTC 42217</strain>
    </source>
</reference>
<proteinExistence type="inferred from homology"/>
<keyword evidence="4" id="KW-1185">Reference proteome</keyword>
<dbReference type="PANTHER" id="PTHR33606:SF3">
    <property type="entry name" value="PROTEIN YCII"/>
    <property type="match status" value="1"/>
</dbReference>
<dbReference type="InterPro" id="IPR005545">
    <property type="entry name" value="YCII"/>
</dbReference>
<sequence>MNQYLISALDFTDENALQRRLHARPMHFETVRKLKASGNFIIGGAILNDRKQMIGSSLIVQFETDRQLSAWLAEEPYLLLKVWEKVDIKPFKVADV</sequence>
<dbReference type="SUPFAM" id="SSF54909">
    <property type="entry name" value="Dimeric alpha+beta barrel"/>
    <property type="match status" value="1"/>
</dbReference>
<dbReference type="RefSeq" id="WP_255904148.1">
    <property type="nucleotide sequence ID" value="NZ_JAFMZO010000004.1"/>
</dbReference>
<evidence type="ECO:0000259" key="2">
    <source>
        <dbReference type="Pfam" id="PF03795"/>
    </source>
</evidence>
<dbReference type="EMBL" id="JBHUHZ010000003">
    <property type="protein sequence ID" value="MFD2164304.1"/>
    <property type="molecule type" value="Genomic_DNA"/>
</dbReference>
<evidence type="ECO:0000313" key="4">
    <source>
        <dbReference type="Proteomes" id="UP001597387"/>
    </source>
</evidence>
<name>A0ABW4ZRR3_9SPHI</name>
<protein>
    <submittedName>
        <fullName evidence="3">YciI family protein</fullName>
    </submittedName>
</protein>
<feature type="domain" description="YCII-related" evidence="2">
    <location>
        <begin position="12"/>
        <end position="92"/>
    </location>
</feature>
<organism evidence="3 4">
    <name type="scientific">Paradesertivirga mongoliensis</name>
    <dbReference type="NCBI Taxonomy" id="2100740"/>
    <lineage>
        <taxon>Bacteria</taxon>
        <taxon>Pseudomonadati</taxon>
        <taxon>Bacteroidota</taxon>
        <taxon>Sphingobacteriia</taxon>
        <taxon>Sphingobacteriales</taxon>
        <taxon>Sphingobacteriaceae</taxon>
        <taxon>Paradesertivirga</taxon>
    </lineage>
</organism>
<gene>
    <name evidence="3" type="ORF">ACFSJU_17980</name>
</gene>
<dbReference type="InterPro" id="IPR011008">
    <property type="entry name" value="Dimeric_a/b-barrel"/>
</dbReference>